<reference evidence="1 2" key="1">
    <citation type="submission" date="2022-05" db="EMBL/GenBank/DDBJ databases">
        <title>Novel Pseudomonas spp. Isolated from a Rainbow Trout Aquaculture Facility.</title>
        <authorList>
            <person name="Testerman T."/>
            <person name="Graf J."/>
        </authorList>
    </citation>
    <scope>NUCLEOTIDE SEQUENCE [LARGE SCALE GENOMIC DNA]</scope>
    <source>
        <strain evidence="1 2">ID357</strain>
    </source>
</reference>
<sequence length="310" mass="36028">MRKPRRRKQNDLELLPFNLNAPTKHDELMVHLDFADTYPYDQRMIIEDAIIAPARAGESPINSEHLCKSSSSCIVYAEIRNLLVASMSEQKVKKSVSVRLDQDALNEYQRLVEGAELSISDDMRLLVQNTIDKAESLGIEGKNVVACTFNWKKPPNAFPELVGHLLVTVTPPENLPEQVLQRLVFVIPEFWAPRNEHRESYEHFRIDSAYFNRVTDEKHIKTSTRTTRNVMSFHLLKNKWFVSIFDYGTKYSKEEMQAEIEEKITQHIISTIKCHLIGHLPDSRIISEERHKEMISLYEDSDIEKMTKLF</sequence>
<dbReference type="EMBL" id="JAMDGR010000017">
    <property type="protein sequence ID" value="MDD1150946.1"/>
    <property type="molecule type" value="Genomic_DNA"/>
</dbReference>
<comment type="caution">
    <text evidence="1">The sequence shown here is derived from an EMBL/GenBank/DDBJ whole genome shotgun (WGS) entry which is preliminary data.</text>
</comment>
<name>A0ABT5Q9S7_9PSED</name>
<evidence type="ECO:0000313" key="2">
    <source>
        <dbReference type="Proteomes" id="UP001217610"/>
    </source>
</evidence>
<protein>
    <submittedName>
        <fullName evidence="1">Uncharacterized protein</fullName>
    </submittedName>
</protein>
<dbReference type="RefSeq" id="WP_273923867.1">
    <property type="nucleotide sequence ID" value="NZ_JAMDGR010000017.1"/>
</dbReference>
<gene>
    <name evidence="1" type="ORF">M5G25_21925</name>
</gene>
<keyword evidence="2" id="KW-1185">Reference proteome</keyword>
<proteinExistence type="predicted"/>
<dbReference type="Proteomes" id="UP001217610">
    <property type="component" value="Unassembled WGS sequence"/>
</dbReference>
<accession>A0ABT5Q9S7</accession>
<organism evidence="1 2">
    <name type="scientific">Pseudomonas idahonensis</name>
    <dbReference type="NCBI Taxonomy" id="2942628"/>
    <lineage>
        <taxon>Bacteria</taxon>
        <taxon>Pseudomonadati</taxon>
        <taxon>Pseudomonadota</taxon>
        <taxon>Gammaproteobacteria</taxon>
        <taxon>Pseudomonadales</taxon>
        <taxon>Pseudomonadaceae</taxon>
        <taxon>Pseudomonas</taxon>
    </lineage>
</organism>
<evidence type="ECO:0000313" key="1">
    <source>
        <dbReference type="EMBL" id="MDD1150946.1"/>
    </source>
</evidence>